<reference evidence="1" key="1">
    <citation type="submission" date="2023-10" db="EMBL/GenBank/DDBJ databases">
        <authorList>
            <person name="Chen Y."/>
            <person name="Shah S."/>
            <person name="Dougan E. K."/>
            <person name="Thang M."/>
            <person name="Chan C."/>
        </authorList>
    </citation>
    <scope>NUCLEOTIDE SEQUENCE [LARGE SCALE GENOMIC DNA]</scope>
</reference>
<keyword evidence="2" id="KW-1185">Reference proteome</keyword>
<name>A0ABN9XF20_9DINO</name>
<gene>
    <name evidence="1" type="ORF">PCOR1329_LOCUS76083</name>
</gene>
<organism evidence="1 2">
    <name type="scientific">Prorocentrum cordatum</name>
    <dbReference type="NCBI Taxonomy" id="2364126"/>
    <lineage>
        <taxon>Eukaryota</taxon>
        <taxon>Sar</taxon>
        <taxon>Alveolata</taxon>
        <taxon>Dinophyceae</taxon>
        <taxon>Prorocentrales</taxon>
        <taxon>Prorocentraceae</taxon>
        <taxon>Prorocentrum</taxon>
    </lineage>
</organism>
<dbReference type="EMBL" id="CAUYUJ010020430">
    <property type="protein sequence ID" value="CAK0898111.1"/>
    <property type="molecule type" value="Genomic_DNA"/>
</dbReference>
<protein>
    <submittedName>
        <fullName evidence="1">Uncharacterized protein</fullName>
    </submittedName>
</protein>
<sequence length="76" mass="8476">MPVHDADALAAQGAALELCEERAADCEERVQAEQLAAQSRRLEQLRRSDFHHRLRMRAPILARRVEAVDASLGAVE</sequence>
<proteinExistence type="predicted"/>
<feature type="non-terminal residue" evidence="1">
    <location>
        <position position="76"/>
    </location>
</feature>
<evidence type="ECO:0000313" key="2">
    <source>
        <dbReference type="Proteomes" id="UP001189429"/>
    </source>
</evidence>
<dbReference type="Proteomes" id="UP001189429">
    <property type="component" value="Unassembled WGS sequence"/>
</dbReference>
<accession>A0ABN9XF20</accession>
<evidence type="ECO:0000313" key="1">
    <source>
        <dbReference type="EMBL" id="CAK0898111.1"/>
    </source>
</evidence>
<comment type="caution">
    <text evidence="1">The sequence shown here is derived from an EMBL/GenBank/DDBJ whole genome shotgun (WGS) entry which is preliminary data.</text>
</comment>